<feature type="non-terminal residue" evidence="1">
    <location>
        <position position="1"/>
    </location>
</feature>
<proteinExistence type="predicted"/>
<name>A0ABR3DJG9_NEUIN</name>
<evidence type="ECO:0000313" key="1">
    <source>
        <dbReference type="EMBL" id="KAL0472825.1"/>
    </source>
</evidence>
<comment type="caution">
    <text evidence="1">The sequence shown here is derived from an EMBL/GenBank/DDBJ whole genome shotgun (WGS) entry which is preliminary data.</text>
</comment>
<gene>
    <name evidence="1" type="ORF">QR685DRAFT_435579</name>
</gene>
<evidence type="ECO:0000313" key="2">
    <source>
        <dbReference type="Proteomes" id="UP001451303"/>
    </source>
</evidence>
<keyword evidence="2" id="KW-1185">Reference proteome</keyword>
<reference evidence="1 2" key="1">
    <citation type="submission" date="2023-09" db="EMBL/GenBank/DDBJ databases">
        <title>Multi-omics analysis of a traditional fermented food reveals byproduct-associated fungal strains for waste-to-food upcycling.</title>
        <authorList>
            <consortium name="Lawrence Berkeley National Laboratory"/>
            <person name="Rekdal V.M."/>
            <person name="Villalobos-Escobedo J.M."/>
            <person name="Rodriguez-Valeron N."/>
            <person name="Garcia M.O."/>
            <person name="Vasquez D.P."/>
            <person name="Damayanti I."/>
            <person name="Sorensen P.M."/>
            <person name="Baidoo E.E."/>
            <person name="De Carvalho A.C."/>
            <person name="Riley R."/>
            <person name="Lipzen A."/>
            <person name="He G."/>
            <person name="Yan M."/>
            <person name="Haridas S."/>
            <person name="Daum C."/>
            <person name="Yoshinaga Y."/>
            <person name="Ng V."/>
            <person name="Grigoriev I.V."/>
            <person name="Munk R."/>
            <person name="Nuraida L."/>
            <person name="Wijaya C.H."/>
            <person name="Morales P.-C."/>
            <person name="Keasling J.D."/>
        </authorList>
    </citation>
    <scope>NUCLEOTIDE SEQUENCE [LARGE SCALE GENOMIC DNA]</scope>
    <source>
        <strain evidence="1 2">FGSC 2613</strain>
    </source>
</reference>
<organism evidence="1 2">
    <name type="scientific">Neurospora intermedia</name>
    <dbReference type="NCBI Taxonomy" id="5142"/>
    <lineage>
        <taxon>Eukaryota</taxon>
        <taxon>Fungi</taxon>
        <taxon>Dikarya</taxon>
        <taxon>Ascomycota</taxon>
        <taxon>Pezizomycotina</taxon>
        <taxon>Sordariomycetes</taxon>
        <taxon>Sordariomycetidae</taxon>
        <taxon>Sordariales</taxon>
        <taxon>Sordariaceae</taxon>
        <taxon>Neurospora</taxon>
    </lineage>
</organism>
<dbReference type="EMBL" id="JAVLET010000002">
    <property type="protein sequence ID" value="KAL0472825.1"/>
    <property type="molecule type" value="Genomic_DNA"/>
</dbReference>
<dbReference type="Proteomes" id="UP001451303">
    <property type="component" value="Unassembled WGS sequence"/>
</dbReference>
<sequence>SENRGMLAHIEIRNFAGENGNFNVKCYQLNRPSFLVEVRTSRVLVRAGRLTLLICIPIPVLKKRKFVVVVTRCTRRQMQSPQPILDHSVS</sequence>
<protein>
    <submittedName>
        <fullName evidence="1">Uncharacterized protein</fullName>
    </submittedName>
</protein>
<accession>A0ABR3DJG9</accession>